<accession>A0ABP8DM62</accession>
<protein>
    <submittedName>
        <fullName evidence="3">NAD-dependent epimerase/dehydratase family protein</fullName>
    </submittedName>
</protein>
<dbReference type="RefSeq" id="WP_345136298.1">
    <property type="nucleotide sequence ID" value="NZ_BAABAT010000035.1"/>
</dbReference>
<gene>
    <name evidence="3" type="ORF">GCM10022255_083810</name>
</gene>
<name>A0ABP8DM62_9ACTN</name>
<evidence type="ECO:0000313" key="3">
    <source>
        <dbReference type="EMBL" id="GAA4259391.1"/>
    </source>
</evidence>
<dbReference type="InterPro" id="IPR001509">
    <property type="entry name" value="Epimerase_deHydtase"/>
</dbReference>
<dbReference type="EMBL" id="BAABAT010000035">
    <property type="protein sequence ID" value="GAA4259391.1"/>
    <property type="molecule type" value="Genomic_DNA"/>
</dbReference>
<organism evidence="3 4">
    <name type="scientific">Dactylosporangium darangshiense</name>
    <dbReference type="NCBI Taxonomy" id="579108"/>
    <lineage>
        <taxon>Bacteria</taxon>
        <taxon>Bacillati</taxon>
        <taxon>Actinomycetota</taxon>
        <taxon>Actinomycetes</taxon>
        <taxon>Micromonosporales</taxon>
        <taxon>Micromonosporaceae</taxon>
        <taxon>Dactylosporangium</taxon>
    </lineage>
</organism>
<proteinExistence type="predicted"/>
<feature type="domain" description="NAD-dependent epimerase/dehydratase" evidence="2">
    <location>
        <begin position="6"/>
        <end position="207"/>
    </location>
</feature>
<sequence>MRFHVVVGAGPTGTSTALLLAESGDRVRLVSRRGGGPAHPLIELVAADATDAARLTELTEGATTLFNCAMPAYDRWPTDWPPLAGALLTAAERTGAGYVMLGNVYGYGPIAGSMTPDLPMAPTTRKGRVRATMWLDALAAHDAGRVRVTEVRASDYLGAGSASLYSLAVAPRVVAGEAAAYPGDHDAPTSWTYTGDVARVLVAASRDERAWGRAWHVPSTSEASARELTVRLADVAGAPAPQLARMSAEEVAAAGRANSIMAEISEMLYLFEQPLILDASLTEQTFGIGPTPLDDALIETVKGMSPSAQWRPGPPARGDIRSRPDALAAE</sequence>
<dbReference type="Gene3D" id="3.40.50.720">
    <property type="entry name" value="NAD(P)-binding Rossmann-like Domain"/>
    <property type="match status" value="1"/>
</dbReference>
<dbReference type="SUPFAM" id="SSF51735">
    <property type="entry name" value="NAD(P)-binding Rossmann-fold domains"/>
    <property type="match status" value="1"/>
</dbReference>
<dbReference type="Pfam" id="PF01370">
    <property type="entry name" value="Epimerase"/>
    <property type="match status" value="1"/>
</dbReference>
<dbReference type="Proteomes" id="UP001500620">
    <property type="component" value="Unassembled WGS sequence"/>
</dbReference>
<reference evidence="4" key="1">
    <citation type="journal article" date="2019" name="Int. J. Syst. Evol. Microbiol.">
        <title>The Global Catalogue of Microorganisms (GCM) 10K type strain sequencing project: providing services to taxonomists for standard genome sequencing and annotation.</title>
        <authorList>
            <consortium name="The Broad Institute Genomics Platform"/>
            <consortium name="The Broad Institute Genome Sequencing Center for Infectious Disease"/>
            <person name="Wu L."/>
            <person name="Ma J."/>
        </authorList>
    </citation>
    <scope>NUCLEOTIDE SEQUENCE [LARGE SCALE GENOMIC DNA]</scope>
    <source>
        <strain evidence="4">JCM 17441</strain>
    </source>
</reference>
<evidence type="ECO:0000256" key="1">
    <source>
        <dbReference type="SAM" id="MobiDB-lite"/>
    </source>
</evidence>
<keyword evidence="4" id="KW-1185">Reference proteome</keyword>
<evidence type="ECO:0000313" key="4">
    <source>
        <dbReference type="Proteomes" id="UP001500620"/>
    </source>
</evidence>
<dbReference type="InterPro" id="IPR036291">
    <property type="entry name" value="NAD(P)-bd_dom_sf"/>
</dbReference>
<comment type="caution">
    <text evidence="3">The sequence shown here is derived from an EMBL/GenBank/DDBJ whole genome shotgun (WGS) entry which is preliminary data.</text>
</comment>
<feature type="region of interest" description="Disordered" evidence="1">
    <location>
        <begin position="304"/>
        <end position="330"/>
    </location>
</feature>
<evidence type="ECO:0000259" key="2">
    <source>
        <dbReference type="Pfam" id="PF01370"/>
    </source>
</evidence>